<proteinExistence type="predicted"/>
<reference evidence="2 3" key="1">
    <citation type="submission" date="2022-09" db="EMBL/GenBank/DDBJ databases">
        <authorList>
            <person name="Palmer J.M."/>
        </authorList>
    </citation>
    <scope>NUCLEOTIDE SEQUENCE [LARGE SCALE GENOMIC DNA]</scope>
    <source>
        <strain evidence="2 3">DSM 7382</strain>
    </source>
</reference>
<gene>
    <name evidence="2" type="ORF">QCA50_004399</name>
</gene>
<dbReference type="Proteomes" id="UP001385951">
    <property type="component" value="Unassembled WGS sequence"/>
</dbReference>
<dbReference type="AlphaFoldDB" id="A0AAW0GHF0"/>
<evidence type="ECO:0000313" key="3">
    <source>
        <dbReference type="Proteomes" id="UP001385951"/>
    </source>
</evidence>
<sequence>MFFSAKLLFPVLAIFSVATTAFASPTVVDVAKRQSSDVVSELQSFQSTVTPLIAQLSQAAATGSNTDPALSQLTSAFTGSTSFFKSKKAGIIADVDVVVVADIGVDVVAALVVALSKFSVLNLFVGAKVDVFLSAWLSALEVLHPGIAPKIGKGLPTADLSIFVTLKLLLSAKVLAIVDVIGIINL</sequence>
<name>A0AAW0GHF0_9APHY</name>
<organism evidence="2 3">
    <name type="scientific">Cerrena zonata</name>
    <dbReference type="NCBI Taxonomy" id="2478898"/>
    <lineage>
        <taxon>Eukaryota</taxon>
        <taxon>Fungi</taxon>
        <taxon>Dikarya</taxon>
        <taxon>Basidiomycota</taxon>
        <taxon>Agaricomycotina</taxon>
        <taxon>Agaricomycetes</taxon>
        <taxon>Polyporales</taxon>
        <taxon>Cerrenaceae</taxon>
        <taxon>Cerrena</taxon>
    </lineage>
</organism>
<keyword evidence="1" id="KW-0732">Signal</keyword>
<feature type="chain" id="PRO_5043407315" evidence="1">
    <location>
        <begin position="24"/>
        <end position="186"/>
    </location>
</feature>
<comment type="caution">
    <text evidence="2">The sequence shown here is derived from an EMBL/GenBank/DDBJ whole genome shotgun (WGS) entry which is preliminary data.</text>
</comment>
<protein>
    <submittedName>
        <fullName evidence="2">Uncharacterized protein</fullName>
    </submittedName>
</protein>
<evidence type="ECO:0000256" key="1">
    <source>
        <dbReference type="SAM" id="SignalP"/>
    </source>
</evidence>
<keyword evidence="3" id="KW-1185">Reference proteome</keyword>
<feature type="signal peptide" evidence="1">
    <location>
        <begin position="1"/>
        <end position="23"/>
    </location>
</feature>
<accession>A0AAW0GHF0</accession>
<evidence type="ECO:0000313" key="2">
    <source>
        <dbReference type="EMBL" id="KAK7692766.1"/>
    </source>
</evidence>
<dbReference type="EMBL" id="JASBNA010000004">
    <property type="protein sequence ID" value="KAK7692766.1"/>
    <property type="molecule type" value="Genomic_DNA"/>
</dbReference>